<proteinExistence type="predicted"/>
<organism evidence="1 2">
    <name type="scientific">Sutcliffiella cohnii</name>
    <dbReference type="NCBI Taxonomy" id="33932"/>
    <lineage>
        <taxon>Bacteria</taxon>
        <taxon>Bacillati</taxon>
        <taxon>Bacillota</taxon>
        <taxon>Bacilli</taxon>
        <taxon>Bacillales</taxon>
        <taxon>Bacillaceae</taxon>
        <taxon>Sutcliffiella</taxon>
    </lineage>
</organism>
<dbReference type="RefSeq" id="WP_066416498.1">
    <property type="nucleotide sequence ID" value="NZ_CP018866.1"/>
</dbReference>
<keyword evidence="2" id="KW-1185">Reference proteome</keyword>
<protein>
    <recommendedName>
        <fullName evidence="3">DinB-like domain-containing protein</fullName>
    </recommendedName>
</protein>
<reference evidence="1 2" key="1">
    <citation type="submission" date="2016-12" db="EMBL/GenBank/DDBJ databases">
        <title>The whole genome sequencing and assembly of Bacillus cohnii DSM 6307T strain.</title>
        <authorList>
            <person name="Lee Y.-J."/>
            <person name="Yi H."/>
            <person name="Bahn Y.-S."/>
            <person name="Kim J.F."/>
            <person name="Lee D.-W."/>
        </authorList>
    </citation>
    <scope>NUCLEOTIDE SEQUENCE [LARGE SCALE GENOMIC DNA]</scope>
    <source>
        <strain evidence="1 2">DSM 6307</strain>
    </source>
</reference>
<dbReference type="Gene3D" id="1.20.120.450">
    <property type="entry name" value="dinb family like domain"/>
    <property type="match status" value="1"/>
</dbReference>
<accession>A0A223KT36</accession>
<name>A0A223KT36_9BACI</name>
<dbReference type="KEGG" id="bcoh:BC6307_14870"/>
<sequence length="99" mass="11695">MYYEQTKQIRQDLLHNIEKLNEQDLIKKLDGWTIGEILEHLYLTERKFVGIIKEAVAIQMNQKEKANPDFDLSFLMDRTRKISAPNDICPTVIRMAKMN</sequence>
<gene>
    <name evidence="1" type="ORF">BC6307_14870</name>
</gene>
<dbReference type="AlphaFoldDB" id="A0A223KT36"/>
<evidence type="ECO:0008006" key="3">
    <source>
        <dbReference type="Google" id="ProtNLM"/>
    </source>
</evidence>
<evidence type="ECO:0000313" key="1">
    <source>
        <dbReference type="EMBL" id="AST92483.1"/>
    </source>
</evidence>
<dbReference type="InterPro" id="IPR034660">
    <property type="entry name" value="DinB/YfiT-like"/>
</dbReference>
<dbReference type="SUPFAM" id="SSF109854">
    <property type="entry name" value="DinB/YfiT-like putative metalloenzymes"/>
    <property type="match status" value="1"/>
</dbReference>
<dbReference type="EMBL" id="CP018866">
    <property type="protein sequence ID" value="AST92483.1"/>
    <property type="molecule type" value="Genomic_DNA"/>
</dbReference>
<evidence type="ECO:0000313" key="2">
    <source>
        <dbReference type="Proteomes" id="UP000215224"/>
    </source>
</evidence>
<dbReference type="STRING" id="1314751.GCA_001591425_02460"/>
<dbReference type="Proteomes" id="UP000215224">
    <property type="component" value="Chromosome"/>
</dbReference>